<dbReference type="RefSeq" id="WP_003073897.1">
    <property type="nucleotide sequence ID" value="NZ_BBJZ01000001.1"/>
</dbReference>
<evidence type="ECO:0000313" key="2">
    <source>
        <dbReference type="Proteomes" id="UP000255070"/>
    </source>
</evidence>
<dbReference type="EMBL" id="UFXL01000001">
    <property type="protein sequence ID" value="SUY75481.1"/>
    <property type="molecule type" value="Genomic_DNA"/>
</dbReference>
<evidence type="ECO:0008006" key="3">
    <source>
        <dbReference type="Google" id="ProtNLM"/>
    </source>
</evidence>
<reference evidence="1 2" key="1">
    <citation type="submission" date="2018-06" db="EMBL/GenBank/DDBJ databases">
        <authorList>
            <consortium name="Pathogen Informatics"/>
            <person name="Doyle S."/>
        </authorList>
    </citation>
    <scope>NUCLEOTIDE SEQUENCE [LARGE SCALE GENOMIC DNA]</scope>
    <source>
        <strain evidence="1 2">NCTC10698</strain>
    </source>
</reference>
<dbReference type="AlphaFoldDB" id="A0A8B4S026"/>
<sequence>MTKEQTLVSKYGTLMTLVHLAQELHRSPDGLRISLRSNAGWASQVNAARKKFGRRVYFDTAKIAAIIDDMS</sequence>
<name>A0A8B4S026_COMTE</name>
<evidence type="ECO:0000313" key="1">
    <source>
        <dbReference type="EMBL" id="SUY75481.1"/>
    </source>
</evidence>
<accession>A0A8B4S026</accession>
<organism evidence="1 2">
    <name type="scientific">Comamonas testosteroni</name>
    <name type="common">Pseudomonas testosteroni</name>
    <dbReference type="NCBI Taxonomy" id="285"/>
    <lineage>
        <taxon>Bacteria</taxon>
        <taxon>Pseudomonadati</taxon>
        <taxon>Pseudomonadota</taxon>
        <taxon>Betaproteobacteria</taxon>
        <taxon>Burkholderiales</taxon>
        <taxon>Comamonadaceae</taxon>
        <taxon>Comamonas</taxon>
    </lineage>
</organism>
<dbReference type="Proteomes" id="UP000255070">
    <property type="component" value="Unassembled WGS sequence"/>
</dbReference>
<keyword evidence="2" id="KW-1185">Reference proteome</keyword>
<comment type="caution">
    <text evidence="1">The sequence shown here is derived from an EMBL/GenBank/DDBJ whole genome shotgun (WGS) entry which is preliminary data.</text>
</comment>
<protein>
    <recommendedName>
        <fullName evidence="3">Plasmid-related protein</fullName>
    </recommendedName>
</protein>
<dbReference type="GeneID" id="63995714"/>
<proteinExistence type="predicted"/>
<gene>
    <name evidence="1" type="ORF">NCTC10698_01144</name>
</gene>